<dbReference type="InterPro" id="IPR017926">
    <property type="entry name" value="GATASE"/>
</dbReference>
<dbReference type="CDD" id="cd01744">
    <property type="entry name" value="GATase1_CPSase"/>
    <property type="match status" value="1"/>
</dbReference>
<evidence type="ECO:0000256" key="4">
    <source>
        <dbReference type="ARBA" id="ARBA00022598"/>
    </source>
</evidence>
<dbReference type="PROSITE" id="PS51273">
    <property type="entry name" value="GATASE_TYPE_1"/>
    <property type="match status" value="1"/>
</dbReference>
<evidence type="ECO:0000256" key="12">
    <source>
        <dbReference type="ARBA" id="ARBA00048816"/>
    </source>
</evidence>
<dbReference type="NCBIfam" id="NF009475">
    <property type="entry name" value="PRK12838.1"/>
    <property type="match status" value="1"/>
</dbReference>
<dbReference type="AlphaFoldDB" id="A0A397J120"/>
<comment type="catalytic activity">
    <reaction evidence="13">
        <text>L-glutamine + H2O = L-glutamate + NH4(+)</text>
        <dbReference type="Rhea" id="RHEA:15889"/>
        <dbReference type="ChEBI" id="CHEBI:15377"/>
        <dbReference type="ChEBI" id="CHEBI:28938"/>
        <dbReference type="ChEBI" id="CHEBI:29985"/>
        <dbReference type="ChEBI" id="CHEBI:58359"/>
    </reaction>
</comment>
<evidence type="ECO:0000256" key="2">
    <source>
        <dbReference type="ARBA" id="ARBA00007800"/>
    </source>
</evidence>
<feature type="domain" description="Carbamoyl-phosphate synthase small subunit N-terminal" evidence="14">
    <location>
        <begin position="56"/>
        <end position="195"/>
    </location>
</feature>
<evidence type="ECO:0000256" key="10">
    <source>
        <dbReference type="ARBA" id="ARBA00044168"/>
    </source>
</evidence>
<comment type="catalytic activity">
    <reaction evidence="12">
        <text>hydrogencarbonate + L-glutamine + 2 ATP + H2O = carbamoyl phosphate + L-glutamate + 2 ADP + phosphate + 2 H(+)</text>
        <dbReference type="Rhea" id="RHEA:18633"/>
        <dbReference type="ChEBI" id="CHEBI:15377"/>
        <dbReference type="ChEBI" id="CHEBI:15378"/>
        <dbReference type="ChEBI" id="CHEBI:17544"/>
        <dbReference type="ChEBI" id="CHEBI:29985"/>
        <dbReference type="ChEBI" id="CHEBI:30616"/>
        <dbReference type="ChEBI" id="CHEBI:43474"/>
        <dbReference type="ChEBI" id="CHEBI:58228"/>
        <dbReference type="ChEBI" id="CHEBI:58359"/>
        <dbReference type="ChEBI" id="CHEBI:456216"/>
        <dbReference type="EC" id="6.3.5.5"/>
    </reaction>
</comment>
<dbReference type="Gene3D" id="3.50.30.20">
    <property type="entry name" value="Carbamoyl-phosphate synthase small subunit, N-terminal domain"/>
    <property type="match status" value="1"/>
</dbReference>
<dbReference type="InterPro" id="IPR050472">
    <property type="entry name" value="Anth_synth/Amidotransfase"/>
</dbReference>
<dbReference type="GO" id="GO:0006526">
    <property type="term" value="P:L-arginine biosynthetic process"/>
    <property type="evidence" value="ECO:0007669"/>
    <property type="project" value="UniProtKB-ARBA"/>
</dbReference>
<keyword evidence="6" id="KW-0547">Nucleotide-binding</keyword>
<evidence type="ECO:0000256" key="9">
    <source>
        <dbReference type="ARBA" id="ARBA00044031"/>
    </source>
</evidence>
<dbReference type="PRINTS" id="PR00096">
    <property type="entry name" value="GATASE"/>
</dbReference>
<dbReference type="FunFam" id="3.50.30.20:FF:000003">
    <property type="entry name" value="Carbamoyl-phosphate synthase arginine-specific small chain"/>
    <property type="match status" value="1"/>
</dbReference>
<dbReference type="GO" id="GO:0006541">
    <property type="term" value="P:glutamine metabolic process"/>
    <property type="evidence" value="ECO:0007669"/>
    <property type="project" value="InterPro"/>
</dbReference>
<dbReference type="Proteomes" id="UP000266861">
    <property type="component" value="Unassembled WGS sequence"/>
</dbReference>
<evidence type="ECO:0000256" key="3">
    <source>
        <dbReference type="ARBA" id="ARBA00012738"/>
    </source>
</evidence>
<dbReference type="NCBIfam" id="TIGR01368">
    <property type="entry name" value="CPSaseIIsmall"/>
    <property type="match status" value="1"/>
</dbReference>
<evidence type="ECO:0000313" key="16">
    <source>
        <dbReference type="Proteomes" id="UP000266861"/>
    </source>
</evidence>
<dbReference type="InterPro" id="IPR029062">
    <property type="entry name" value="Class_I_gatase-like"/>
</dbReference>
<gene>
    <name evidence="15" type="ORF">Glove_156g19</name>
</gene>
<name>A0A397J120_9GLOM</name>
<dbReference type="PANTHER" id="PTHR43418:SF7">
    <property type="entry name" value="CARBAMOYL-PHOSPHATE SYNTHASE SMALL CHAIN"/>
    <property type="match status" value="1"/>
</dbReference>
<dbReference type="PANTHER" id="PTHR43418">
    <property type="entry name" value="MULTIFUNCTIONAL TRYPTOPHAN BIOSYNTHESIS PROTEIN-RELATED"/>
    <property type="match status" value="1"/>
</dbReference>
<evidence type="ECO:0000256" key="11">
    <source>
        <dbReference type="ARBA" id="ARBA00044340"/>
    </source>
</evidence>
<keyword evidence="16" id="KW-1185">Reference proteome</keyword>
<protein>
    <recommendedName>
        <fullName evidence="10">Carbamoyl phosphate synthase arginine-specific small chain</fullName>
        <ecNumber evidence="3">6.3.5.5</ecNumber>
    </recommendedName>
    <alternativeName>
        <fullName evidence="11">Arginine-specific carbamoyl phosphate synthetase, glutamine chain</fullName>
    </alternativeName>
</protein>
<dbReference type="GO" id="GO:0005737">
    <property type="term" value="C:cytoplasm"/>
    <property type="evidence" value="ECO:0007669"/>
    <property type="project" value="UniProtKB-ARBA"/>
</dbReference>
<sequence>MSLKTATTARSLLAVASNSLRPLVATRGLATVTDQPFTSVKPPPAPYALSVSSKPAPAALKFKSGEIFHGTSFGAAKSVSGETVFTTSLVGYPESMTDPSYRGQILVFTQPLIGNYGVPGLDKDQYGLLKNFESDRIQCKGIIVNDYASRYSHWTAVESLGEWCTRHGVPAISGIDTRAIVHILRDQGSTLSKFVVGDDAQNENFSKIQYSDPNKKNLIAEVSTKVPVSYNPYGDVKIGVLDCGIKHNILRSLVGRGAAVTVLPWDFDFNKIADQFDGIFISNGPGNPAAATETVKNLRQALNTFHKPIFGICMGNLLLGMAAGLDIYKLRFGNRGHNVPALNLKTGKCSITSQNHGYALNDSAMPHGWEKYFTNANDGTNEGIRHISRPYSSVQFHPEAKGGPLDTEYLFEDFLMKVRSDKLKKEGQKVFVSETIPAHAPLAV</sequence>
<evidence type="ECO:0000313" key="15">
    <source>
        <dbReference type="EMBL" id="RHZ78793.1"/>
    </source>
</evidence>
<dbReference type="SMART" id="SM01097">
    <property type="entry name" value="CPSase_sm_chain"/>
    <property type="match status" value="1"/>
</dbReference>
<dbReference type="OrthoDB" id="434at2759"/>
<evidence type="ECO:0000256" key="8">
    <source>
        <dbReference type="ARBA" id="ARBA00022962"/>
    </source>
</evidence>
<dbReference type="GO" id="GO:0006207">
    <property type="term" value="P:'de novo' pyrimidine nucleobase biosynthetic process"/>
    <property type="evidence" value="ECO:0007669"/>
    <property type="project" value="InterPro"/>
</dbReference>
<accession>A0A397J120</accession>
<dbReference type="EMBL" id="PQFF01000147">
    <property type="protein sequence ID" value="RHZ78793.1"/>
    <property type="molecule type" value="Genomic_DNA"/>
</dbReference>
<dbReference type="InterPro" id="IPR036480">
    <property type="entry name" value="CarbP_synth_ssu_N_sf"/>
</dbReference>
<comment type="pathway">
    <text evidence="1">Amino-acid biosynthesis; L-arginine biosynthesis; carbamoyl phosphate from bicarbonate: step 1/1.</text>
</comment>
<dbReference type="Pfam" id="PF00117">
    <property type="entry name" value="GATase"/>
    <property type="match status" value="1"/>
</dbReference>
<comment type="subunit">
    <text evidence="9">Heterodimer composed of 2 chains; the small (or glutamine) chain promotes the hydrolysis of glutamine to ammonia, which is used by the large (or ammonia) chain to synthesize carbamoyl phosphate.</text>
</comment>
<evidence type="ECO:0000256" key="7">
    <source>
        <dbReference type="ARBA" id="ARBA00022840"/>
    </source>
</evidence>
<dbReference type="PRINTS" id="PR00097">
    <property type="entry name" value="ANTSNTHASEII"/>
</dbReference>
<evidence type="ECO:0000259" key="14">
    <source>
        <dbReference type="SMART" id="SM01097"/>
    </source>
</evidence>
<dbReference type="SUPFAM" id="SSF52317">
    <property type="entry name" value="Class I glutamine amidotransferase-like"/>
    <property type="match status" value="1"/>
</dbReference>
<evidence type="ECO:0000256" key="13">
    <source>
        <dbReference type="ARBA" id="ARBA00049285"/>
    </source>
</evidence>
<evidence type="ECO:0000256" key="6">
    <source>
        <dbReference type="ARBA" id="ARBA00022741"/>
    </source>
</evidence>
<dbReference type="PRINTS" id="PR00099">
    <property type="entry name" value="CPSGATASE"/>
</dbReference>
<dbReference type="InterPro" id="IPR002474">
    <property type="entry name" value="CarbamoylP_synth_ssu_N"/>
</dbReference>
<reference evidence="15 16" key="1">
    <citation type="submission" date="2018-08" db="EMBL/GenBank/DDBJ databases">
        <title>Genome and evolution of the arbuscular mycorrhizal fungus Diversispora epigaea (formerly Glomus versiforme) and its bacterial endosymbionts.</title>
        <authorList>
            <person name="Sun X."/>
            <person name="Fei Z."/>
            <person name="Harrison M."/>
        </authorList>
    </citation>
    <scope>NUCLEOTIDE SEQUENCE [LARGE SCALE GENOMIC DNA]</scope>
    <source>
        <strain evidence="15 16">IT104</strain>
    </source>
</reference>
<keyword evidence="8" id="KW-0315">Glutamine amidotransferase</keyword>
<dbReference type="GO" id="GO:0005524">
    <property type="term" value="F:ATP binding"/>
    <property type="evidence" value="ECO:0007669"/>
    <property type="project" value="UniProtKB-KW"/>
</dbReference>
<dbReference type="EC" id="6.3.5.5" evidence="3"/>
<evidence type="ECO:0000256" key="1">
    <source>
        <dbReference type="ARBA" id="ARBA00005077"/>
    </source>
</evidence>
<dbReference type="Gene3D" id="3.40.50.880">
    <property type="match status" value="1"/>
</dbReference>
<keyword evidence="7" id="KW-0067">ATP-binding</keyword>
<organism evidence="15 16">
    <name type="scientific">Diversispora epigaea</name>
    <dbReference type="NCBI Taxonomy" id="1348612"/>
    <lineage>
        <taxon>Eukaryota</taxon>
        <taxon>Fungi</taxon>
        <taxon>Fungi incertae sedis</taxon>
        <taxon>Mucoromycota</taxon>
        <taxon>Glomeromycotina</taxon>
        <taxon>Glomeromycetes</taxon>
        <taxon>Diversisporales</taxon>
        <taxon>Diversisporaceae</taxon>
        <taxon>Diversispora</taxon>
    </lineage>
</organism>
<dbReference type="SUPFAM" id="SSF52021">
    <property type="entry name" value="Carbamoyl phosphate synthetase, small subunit N-terminal domain"/>
    <property type="match status" value="1"/>
</dbReference>
<dbReference type="FunFam" id="3.40.50.880:FF:000016">
    <property type="entry name" value="Carbamoyl-phosphate synthase arginine-specific small chain"/>
    <property type="match status" value="1"/>
</dbReference>
<evidence type="ECO:0000256" key="5">
    <source>
        <dbReference type="ARBA" id="ARBA00022605"/>
    </source>
</evidence>
<keyword evidence="5" id="KW-0028">Amino-acid biosynthesis</keyword>
<comment type="caution">
    <text evidence="15">The sequence shown here is derived from an EMBL/GenBank/DDBJ whole genome shotgun (WGS) entry which is preliminary data.</text>
</comment>
<comment type="similarity">
    <text evidence="2">Belongs to the CarA family.</text>
</comment>
<dbReference type="GO" id="GO:0004088">
    <property type="term" value="F:carbamoyl-phosphate synthase (glutamine-hydrolyzing) activity"/>
    <property type="evidence" value="ECO:0007669"/>
    <property type="project" value="UniProtKB-EC"/>
</dbReference>
<dbReference type="InterPro" id="IPR035686">
    <property type="entry name" value="CPSase_GATase1"/>
</dbReference>
<keyword evidence="4" id="KW-0436">Ligase</keyword>
<proteinExistence type="inferred from homology"/>
<dbReference type="Pfam" id="PF00988">
    <property type="entry name" value="CPSase_sm_chain"/>
    <property type="match status" value="1"/>
</dbReference>
<dbReference type="InterPro" id="IPR006274">
    <property type="entry name" value="CarbamoylP_synth_ssu"/>
</dbReference>
<dbReference type="HAMAP" id="MF_01209">
    <property type="entry name" value="CPSase_S_chain"/>
    <property type="match status" value="1"/>
</dbReference>
<dbReference type="STRING" id="1348612.A0A397J120"/>